<keyword evidence="1" id="KW-0378">Hydrolase</keyword>
<dbReference type="InterPro" id="IPR013094">
    <property type="entry name" value="AB_hydrolase_3"/>
</dbReference>
<dbReference type="STRING" id="501010.NOSIN_14490"/>
<feature type="compositionally biased region" description="Basic and acidic residues" evidence="2">
    <location>
        <begin position="324"/>
        <end position="336"/>
    </location>
</feature>
<dbReference type="GO" id="GO:0016787">
    <property type="term" value="F:hydrolase activity"/>
    <property type="evidence" value="ECO:0007669"/>
    <property type="project" value="UniProtKB-KW"/>
</dbReference>
<dbReference type="EMBL" id="MCOK01000001">
    <property type="protein sequence ID" value="OOC54861.1"/>
    <property type="molecule type" value="Genomic_DNA"/>
</dbReference>
<keyword evidence="5" id="KW-1185">Reference proteome</keyword>
<dbReference type="PANTHER" id="PTHR48081:SF8">
    <property type="entry name" value="ALPHA_BETA HYDROLASE FOLD-3 DOMAIN-CONTAINING PROTEIN-RELATED"/>
    <property type="match status" value="1"/>
</dbReference>
<dbReference type="SUPFAM" id="SSF53474">
    <property type="entry name" value="alpha/beta-Hydrolases"/>
    <property type="match status" value="1"/>
</dbReference>
<dbReference type="RefSeq" id="WP_077691281.1">
    <property type="nucleotide sequence ID" value="NZ_MCOK01000001.1"/>
</dbReference>
<gene>
    <name evidence="4" type="ORF">NOSIN_14490</name>
</gene>
<name>A0A1V3C233_9ACTN</name>
<dbReference type="Pfam" id="PF07859">
    <property type="entry name" value="Abhydrolase_3"/>
    <property type="match status" value="1"/>
</dbReference>
<organism evidence="4 5">
    <name type="scientific">Nocardiopsis sinuspersici</name>
    <dbReference type="NCBI Taxonomy" id="501010"/>
    <lineage>
        <taxon>Bacteria</taxon>
        <taxon>Bacillati</taxon>
        <taxon>Actinomycetota</taxon>
        <taxon>Actinomycetes</taxon>
        <taxon>Streptosporangiales</taxon>
        <taxon>Nocardiopsidaceae</taxon>
        <taxon>Nocardiopsis</taxon>
    </lineage>
</organism>
<evidence type="ECO:0000256" key="1">
    <source>
        <dbReference type="ARBA" id="ARBA00022801"/>
    </source>
</evidence>
<comment type="caution">
    <text evidence="4">The sequence shown here is derived from an EMBL/GenBank/DDBJ whole genome shotgun (WGS) entry which is preliminary data.</text>
</comment>
<dbReference type="InterPro" id="IPR050300">
    <property type="entry name" value="GDXG_lipolytic_enzyme"/>
</dbReference>
<dbReference type="Gene3D" id="3.40.50.1820">
    <property type="entry name" value="alpha/beta hydrolase"/>
    <property type="match status" value="1"/>
</dbReference>
<dbReference type="InterPro" id="IPR029058">
    <property type="entry name" value="AB_hydrolase_fold"/>
</dbReference>
<reference evidence="5" key="1">
    <citation type="submission" date="2016-08" db="EMBL/GenBank/DDBJ databases">
        <authorList>
            <person name="Tokovenko B."/>
            <person name="Kalinowski J."/>
        </authorList>
    </citation>
    <scope>NUCLEOTIDE SEQUENCE [LARGE SCALE GENOMIC DNA]</scope>
    <source>
        <strain evidence="5">UTMC102</strain>
    </source>
</reference>
<evidence type="ECO:0000313" key="5">
    <source>
        <dbReference type="Proteomes" id="UP000189004"/>
    </source>
</evidence>
<dbReference type="AlphaFoldDB" id="A0A1V3C233"/>
<evidence type="ECO:0000256" key="2">
    <source>
        <dbReference type="SAM" id="MobiDB-lite"/>
    </source>
</evidence>
<evidence type="ECO:0000259" key="3">
    <source>
        <dbReference type="Pfam" id="PF07859"/>
    </source>
</evidence>
<sequence>MKLSRVAPELRGPLLRSPEIPVRLPWALRFTRFLMHRMDARHLPGVTLELPEEAAPGVRVYRPEERRSDAALLWIHGGGLVIGRAAQDDPLCNATALELGVTVVSAEYRLAPEHPYPVALNDCHAAWTWLRENAGSLGVDPSRVAVGGQSAGGGLAAALVQRLHDEGGTRPVAQWLLSPMLDDRTAARRDLDKVGHYMWNNKANRFGWRSYLATAPGSSAVPRYAVPARREDLSGLPPAWIGVGDIDLFHEESREYGRRLREAGVDAAFHSVPGAPHGFESWAPGTGIAGDYLATARAWLGRALAQGPDGPGLRTCARSADSPDGEHRRHEEDGTT</sequence>
<accession>A0A1V3C233</accession>
<feature type="region of interest" description="Disordered" evidence="2">
    <location>
        <begin position="309"/>
        <end position="336"/>
    </location>
</feature>
<evidence type="ECO:0000313" key="4">
    <source>
        <dbReference type="EMBL" id="OOC54861.1"/>
    </source>
</evidence>
<dbReference type="Proteomes" id="UP000189004">
    <property type="component" value="Unassembled WGS sequence"/>
</dbReference>
<feature type="domain" description="Alpha/beta hydrolase fold-3" evidence="3">
    <location>
        <begin position="72"/>
        <end position="280"/>
    </location>
</feature>
<dbReference type="OrthoDB" id="3209779at2"/>
<proteinExistence type="predicted"/>
<dbReference type="PANTHER" id="PTHR48081">
    <property type="entry name" value="AB HYDROLASE SUPERFAMILY PROTEIN C4A8.06C"/>
    <property type="match status" value="1"/>
</dbReference>
<protein>
    <submittedName>
        <fullName evidence="4">Esterase</fullName>
    </submittedName>
</protein>